<dbReference type="Pfam" id="PF12740">
    <property type="entry name" value="PETase"/>
    <property type="match status" value="1"/>
</dbReference>
<dbReference type="OrthoDB" id="9814760at2"/>
<dbReference type="InterPro" id="IPR029058">
    <property type="entry name" value="AB_hydrolase_fold"/>
</dbReference>
<feature type="signal peptide" evidence="4">
    <location>
        <begin position="1"/>
        <end position="24"/>
    </location>
</feature>
<name>A0A143PJL7_LUTPR</name>
<organism evidence="6 7">
    <name type="scientific">Luteitalea pratensis</name>
    <dbReference type="NCBI Taxonomy" id="1855912"/>
    <lineage>
        <taxon>Bacteria</taxon>
        <taxon>Pseudomonadati</taxon>
        <taxon>Acidobacteriota</taxon>
        <taxon>Vicinamibacteria</taxon>
        <taxon>Vicinamibacterales</taxon>
        <taxon>Vicinamibacteraceae</taxon>
        <taxon>Luteitalea</taxon>
    </lineage>
</organism>
<reference evidence="6 7" key="1">
    <citation type="journal article" date="2016" name="Genome Announc.">
        <title>First Complete Genome Sequence of a Subdivision 6 Acidobacterium Strain.</title>
        <authorList>
            <person name="Huang S."/>
            <person name="Vieira S."/>
            <person name="Bunk B."/>
            <person name="Riedel T."/>
            <person name="Sproer C."/>
            <person name="Overmann J."/>
        </authorList>
    </citation>
    <scope>NUCLEOTIDE SEQUENCE [LARGE SCALE GENOMIC DNA]</scope>
    <source>
        <strain evidence="7">DSM 100886 HEG_-6_39</strain>
    </source>
</reference>
<feature type="chain" id="PRO_5007511465" evidence="4">
    <location>
        <begin position="25"/>
        <end position="445"/>
    </location>
</feature>
<accession>A0A143PJL7</accession>
<dbReference type="SUPFAM" id="SSF53474">
    <property type="entry name" value="alpha/beta-Hydrolases"/>
    <property type="match status" value="1"/>
</dbReference>
<protein>
    <submittedName>
        <fullName evidence="6">Putative dienelactone hydrolase</fullName>
    </submittedName>
</protein>
<dbReference type="STRING" id="1855912.LuPra_01895"/>
<evidence type="ECO:0000313" key="7">
    <source>
        <dbReference type="Proteomes" id="UP000076079"/>
    </source>
</evidence>
<dbReference type="GO" id="GO:0003847">
    <property type="term" value="F:1-alkyl-2-acetylglycerophosphocholine esterase activity"/>
    <property type="evidence" value="ECO:0007669"/>
    <property type="project" value="TreeGrafter"/>
</dbReference>
<evidence type="ECO:0000256" key="4">
    <source>
        <dbReference type="SAM" id="SignalP"/>
    </source>
</evidence>
<gene>
    <name evidence="6" type="ORF">LuPra_01895</name>
</gene>
<feature type="domain" description="PET hydrolase/cutinase-like" evidence="5">
    <location>
        <begin position="123"/>
        <end position="228"/>
    </location>
</feature>
<evidence type="ECO:0000256" key="1">
    <source>
        <dbReference type="ARBA" id="ARBA00022801"/>
    </source>
</evidence>
<dbReference type="GO" id="GO:0016042">
    <property type="term" value="P:lipid catabolic process"/>
    <property type="evidence" value="ECO:0007669"/>
    <property type="project" value="UniProtKB-KW"/>
</dbReference>
<sequence length="445" mass="47158" precursor="true">MSILLRLCAASAVTLVFAAAGALAQPTRIDVVTPIAPELAAYGPSAIGVRTLTAVDRDRPDVLRTKEGEPTARYDRRFVLEVWYPATLAPGETPGGTYHTVARDPTIAVTLQGQAVRDATLATAGGPFPLVILSHGYPGNRYLMSHLGENLASKGFIVVSIDHADSTYEDQQAFASTLYNRPFDQLFVLDEMTRLAAPGSGSFLSGRPDTSRTGLVGYSMGGYGVINAIGGGYSAASLTMRGAPPNRLLGERAAANPAYRALNDTRVKAVIAIGPWGMQAGIWDAEGLGGIRTPVLFVAGSVDDVSGYAKGTRALFEGVVNADRYLLTFVNANHNAAAPHPAPTETLGATGPAVVAYTQHADAVWDTVRMNNILQHFATAYFDRHLKGDDAKQAYFDVVASGTDAVYAVDREGRELPGHTYWKGFKRGTAVALTLEHATPAPGAR</sequence>
<dbReference type="Gene3D" id="3.40.50.1820">
    <property type="entry name" value="alpha/beta hydrolase"/>
    <property type="match status" value="1"/>
</dbReference>
<evidence type="ECO:0000256" key="2">
    <source>
        <dbReference type="ARBA" id="ARBA00022963"/>
    </source>
</evidence>
<dbReference type="RefSeq" id="WP_110170512.1">
    <property type="nucleotide sequence ID" value="NZ_CP015136.1"/>
</dbReference>
<evidence type="ECO:0000256" key="3">
    <source>
        <dbReference type="ARBA" id="ARBA00023098"/>
    </source>
</evidence>
<dbReference type="EMBL" id="CP015136">
    <property type="protein sequence ID" value="AMY08691.1"/>
    <property type="molecule type" value="Genomic_DNA"/>
</dbReference>
<dbReference type="AlphaFoldDB" id="A0A143PJL7"/>
<keyword evidence="1 6" id="KW-0378">Hydrolase</keyword>
<reference evidence="7" key="2">
    <citation type="submission" date="2016-04" db="EMBL/GenBank/DDBJ databases">
        <title>First Complete Genome Sequence of a Subdivision 6 Acidobacterium.</title>
        <authorList>
            <person name="Huang S."/>
            <person name="Vieira S."/>
            <person name="Bunk B."/>
            <person name="Riedel T."/>
            <person name="Sproeer C."/>
            <person name="Overmann J."/>
        </authorList>
    </citation>
    <scope>NUCLEOTIDE SEQUENCE [LARGE SCALE GENOMIC DNA]</scope>
    <source>
        <strain evidence="7">DSM 100886 HEG_-6_39</strain>
    </source>
</reference>
<dbReference type="KEGG" id="abac:LuPra_01895"/>
<dbReference type="Proteomes" id="UP000076079">
    <property type="component" value="Chromosome"/>
</dbReference>
<evidence type="ECO:0000259" key="5">
    <source>
        <dbReference type="Pfam" id="PF12740"/>
    </source>
</evidence>
<dbReference type="PANTHER" id="PTHR10272">
    <property type="entry name" value="PLATELET-ACTIVATING FACTOR ACETYLHYDROLASE"/>
    <property type="match status" value="1"/>
</dbReference>
<dbReference type="InterPro" id="IPR041127">
    <property type="entry name" value="PET_hydrolase/cutinase-like"/>
</dbReference>
<evidence type="ECO:0000313" key="6">
    <source>
        <dbReference type="EMBL" id="AMY08691.1"/>
    </source>
</evidence>
<dbReference type="PANTHER" id="PTHR10272:SF0">
    <property type="entry name" value="PLATELET-ACTIVATING FACTOR ACETYLHYDROLASE"/>
    <property type="match status" value="1"/>
</dbReference>
<keyword evidence="4" id="KW-0732">Signal</keyword>
<dbReference type="PATRIC" id="fig|1813736.3.peg.1988"/>
<keyword evidence="7" id="KW-1185">Reference proteome</keyword>
<keyword evidence="2" id="KW-0442">Lipid degradation</keyword>
<proteinExistence type="predicted"/>
<keyword evidence="3" id="KW-0443">Lipid metabolism</keyword>